<proteinExistence type="predicted"/>
<gene>
    <name evidence="2" type="ORF">FB468_1058</name>
</gene>
<reference evidence="2 3" key="1">
    <citation type="submission" date="2019-06" db="EMBL/GenBank/DDBJ databases">
        <title>Sequencing the genomes of 1000 actinobacteria strains.</title>
        <authorList>
            <person name="Klenk H.-P."/>
        </authorList>
    </citation>
    <scope>NUCLEOTIDE SEQUENCE [LARGE SCALE GENOMIC DNA]</scope>
    <source>
        <strain evidence="2 3">DSM 8803</strain>
    </source>
</reference>
<dbReference type="Pfam" id="PF13794">
    <property type="entry name" value="MiaE_2"/>
    <property type="match status" value="1"/>
</dbReference>
<dbReference type="InterPro" id="IPR012347">
    <property type="entry name" value="Ferritin-like"/>
</dbReference>
<evidence type="ECO:0000313" key="3">
    <source>
        <dbReference type="Proteomes" id="UP000319094"/>
    </source>
</evidence>
<protein>
    <submittedName>
        <fullName evidence="2">tRNA-(MS[2]IO[6]A)-hydroxylase MiaE-like protein</fullName>
    </submittedName>
</protein>
<sequence>MQGIPAVLRRGGKLGTVFDWIRRLRKKQAPSKTSLSHASESAAERVDLAEFAPGIMPFLGLTAYLQLELYEAATRGVSGAATLEAKETLARVAGETLSKQQRLADEIRRRGSEPHVVMRPFTKVIDDYVERIDTDDWHQHVLSLYLVGGLFDDFFASLATGLKDSYRTEAIAVLTGGEGRQALKGLLEQALEDDPKLSSWLALWGRRLVGDTLLVSRAVLNLSEKREFVESEVEPVFTELIADHIRRMDGLGLTA</sequence>
<dbReference type="InterPro" id="IPR059125">
    <property type="entry name" value="Ferritin_actino"/>
</dbReference>
<dbReference type="STRING" id="55969.SD72_00690"/>
<dbReference type="AlphaFoldDB" id="A0A542Y4P4"/>
<keyword evidence="3" id="KW-1185">Reference proteome</keyword>
<evidence type="ECO:0000259" key="1">
    <source>
        <dbReference type="Pfam" id="PF13794"/>
    </source>
</evidence>
<comment type="caution">
    <text evidence="2">The sequence shown here is derived from an EMBL/GenBank/DDBJ whole genome shotgun (WGS) entry which is preliminary data.</text>
</comment>
<feature type="domain" description="Ferritin-like" evidence="1">
    <location>
        <begin position="54"/>
        <end position="219"/>
    </location>
</feature>
<accession>A0A542Y4P4</accession>
<dbReference type="Proteomes" id="UP000319094">
    <property type="component" value="Unassembled WGS sequence"/>
</dbReference>
<dbReference type="Gene3D" id="1.20.1260.10">
    <property type="match status" value="1"/>
</dbReference>
<dbReference type="EMBL" id="VFON01000001">
    <property type="protein sequence ID" value="TQL43043.1"/>
    <property type="molecule type" value="Genomic_DNA"/>
</dbReference>
<organism evidence="2 3">
    <name type="scientific">Leucobacter komagatae</name>
    <dbReference type="NCBI Taxonomy" id="55969"/>
    <lineage>
        <taxon>Bacteria</taxon>
        <taxon>Bacillati</taxon>
        <taxon>Actinomycetota</taxon>
        <taxon>Actinomycetes</taxon>
        <taxon>Micrococcales</taxon>
        <taxon>Microbacteriaceae</taxon>
        <taxon>Leucobacter</taxon>
    </lineage>
</organism>
<evidence type="ECO:0000313" key="2">
    <source>
        <dbReference type="EMBL" id="TQL43043.1"/>
    </source>
</evidence>
<name>A0A542Y4P4_9MICO</name>